<evidence type="ECO:0000256" key="4">
    <source>
        <dbReference type="ARBA" id="ARBA00022884"/>
    </source>
</evidence>
<dbReference type="InterPro" id="IPR002583">
    <property type="entry name" value="Ribosomal_bS20"/>
</dbReference>
<dbReference type="InterPro" id="IPR036510">
    <property type="entry name" value="Ribosomal_bS20_sf"/>
</dbReference>
<dbReference type="SUPFAM" id="SSF46992">
    <property type="entry name" value="Ribosomal protein S20"/>
    <property type="match status" value="1"/>
</dbReference>
<organism evidence="9 10">
    <name type="scientific">Leptolinea tardivitalis</name>
    <dbReference type="NCBI Taxonomy" id="229920"/>
    <lineage>
        <taxon>Bacteria</taxon>
        <taxon>Bacillati</taxon>
        <taxon>Chloroflexota</taxon>
        <taxon>Anaerolineae</taxon>
        <taxon>Anaerolineales</taxon>
        <taxon>Anaerolineaceae</taxon>
        <taxon>Leptolinea</taxon>
    </lineage>
</organism>
<sequence length="86" mass="9555">MANIKSAIKRNKQNEKKRIRNRVFRGAARTYIAKAQKAIVDGTPESAEAVKNAISALDKAAEKGVLHKNNAARRKSRLMKRLNAAK</sequence>
<keyword evidence="5 8" id="KW-0689">Ribosomal protein</keyword>
<dbReference type="Pfam" id="PF01649">
    <property type="entry name" value="Ribosomal_S20p"/>
    <property type="match status" value="1"/>
</dbReference>
<evidence type="ECO:0000313" key="9">
    <source>
        <dbReference type="EMBL" id="KPL71847.1"/>
    </source>
</evidence>
<dbReference type="FunFam" id="1.20.58.110:FF:000001">
    <property type="entry name" value="30S ribosomal protein S20"/>
    <property type="match status" value="1"/>
</dbReference>
<dbReference type="Proteomes" id="UP000050430">
    <property type="component" value="Unassembled WGS sequence"/>
</dbReference>
<dbReference type="HAMAP" id="MF_00500">
    <property type="entry name" value="Ribosomal_bS20"/>
    <property type="match status" value="1"/>
</dbReference>
<comment type="caution">
    <text evidence="9">The sequence shown here is derived from an EMBL/GenBank/DDBJ whole genome shotgun (WGS) entry which is preliminary data.</text>
</comment>
<dbReference type="Gene3D" id="1.20.58.110">
    <property type="entry name" value="Ribosomal protein S20"/>
    <property type="match status" value="1"/>
</dbReference>
<dbReference type="GO" id="GO:0070181">
    <property type="term" value="F:small ribosomal subunit rRNA binding"/>
    <property type="evidence" value="ECO:0007669"/>
    <property type="project" value="TreeGrafter"/>
</dbReference>
<dbReference type="GO" id="GO:0005829">
    <property type="term" value="C:cytosol"/>
    <property type="evidence" value="ECO:0007669"/>
    <property type="project" value="TreeGrafter"/>
</dbReference>
<evidence type="ECO:0000256" key="1">
    <source>
        <dbReference type="ARBA" id="ARBA00003134"/>
    </source>
</evidence>
<comment type="function">
    <text evidence="1 8">Binds directly to 16S ribosomal RNA.</text>
</comment>
<keyword evidence="10" id="KW-1185">Reference proteome</keyword>
<keyword evidence="6 8" id="KW-0687">Ribonucleoprotein</keyword>
<dbReference type="PATRIC" id="fig|229920.5.peg.2020"/>
<accession>A0A0P6XQR8</accession>
<dbReference type="PANTHER" id="PTHR33398">
    <property type="entry name" value="30S RIBOSOMAL PROTEIN S20"/>
    <property type="match status" value="1"/>
</dbReference>
<dbReference type="GO" id="GO:0006412">
    <property type="term" value="P:translation"/>
    <property type="evidence" value="ECO:0007669"/>
    <property type="project" value="UniProtKB-UniRule"/>
</dbReference>
<name>A0A0P6XQR8_9CHLR</name>
<keyword evidence="3 8" id="KW-0699">rRNA-binding</keyword>
<gene>
    <name evidence="8" type="primary">rpsT</name>
    <name evidence="9" type="ORF">ADM99_10525</name>
</gene>
<protein>
    <recommendedName>
        <fullName evidence="7 8">Small ribosomal subunit protein bS20</fullName>
    </recommendedName>
</protein>
<evidence type="ECO:0000256" key="7">
    <source>
        <dbReference type="ARBA" id="ARBA00035136"/>
    </source>
</evidence>
<evidence type="ECO:0000256" key="3">
    <source>
        <dbReference type="ARBA" id="ARBA00022730"/>
    </source>
</evidence>
<evidence type="ECO:0000256" key="8">
    <source>
        <dbReference type="HAMAP-Rule" id="MF_00500"/>
    </source>
</evidence>
<dbReference type="EMBL" id="LGCK01000010">
    <property type="protein sequence ID" value="KPL71847.1"/>
    <property type="molecule type" value="Genomic_DNA"/>
</dbReference>
<evidence type="ECO:0000313" key="10">
    <source>
        <dbReference type="Proteomes" id="UP000050430"/>
    </source>
</evidence>
<evidence type="ECO:0000256" key="5">
    <source>
        <dbReference type="ARBA" id="ARBA00022980"/>
    </source>
</evidence>
<evidence type="ECO:0000256" key="2">
    <source>
        <dbReference type="ARBA" id="ARBA00007634"/>
    </source>
</evidence>
<dbReference type="GO" id="GO:0003735">
    <property type="term" value="F:structural constituent of ribosome"/>
    <property type="evidence" value="ECO:0007669"/>
    <property type="project" value="InterPro"/>
</dbReference>
<proteinExistence type="inferred from homology"/>
<comment type="similarity">
    <text evidence="2 8">Belongs to the bacterial ribosomal protein bS20 family.</text>
</comment>
<dbReference type="RefSeq" id="WP_062420506.1">
    <property type="nucleotide sequence ID" value="NZ_BBYA01000002.1"/>
</dbReference>
<keyword evidence="4 8" id="KW-0694">RNA-binding</keyword>
<dbReference type="GO" id="GO:0015935">
    <property type="term" value="C:small ribosomal subunit"/>
    <property type="evidence" value="ECO:0007669"/>
    <property type="project" value="TreeGrafter"/>
</dbReference>
<dbReference type="NCBIfam" id="TIGR00029">
    <property type="entry name" value="S20"/>
    <property type="match status" value="1"/>
</dbReference>
<dbReference type="OrthoDB" id="9808392at2"/>
<dbReference type="AlphaFoldDB" id="A0A0P6XQR8"/>
<dbReference type="PANTHER" id="PTHR33398:SF1">
    <property type="entry name" value="SMALL RIBOSOMAL SUBUNIT PROTEIN BS20C"/>
    <property type="match status" value="1"/>
</dbReference>
<reference evidence="9 10" key="1">
    <citation type="submission" date="2015-07" db="EMBL/GenBank/DDBJ databases">
        <title>Genome sequence of Leptolinea tardivitalis DSM 16556.</title>
        <authorList>
            <person name="Hemp J."/>
            <person name="Ward L.M."/>
            <person name="Pace L.A."/>
            <person name="Fischer W.W."/>
        </authorList>
    </citation>
    <scope>NUCLEOTIDE SEQUENCE [LARGE SCALE GENOMIC DNA]</scope>
    <source>
        <strain evidence="9 10">YMTK-2</strain>
    </source>
</reference>
<dbReference type="STRING" id="229920.ADM99_10525"/>
<evidence type="ECO:0000256" key="6">
    <source>
        <dbReference type="ARBA" id="ARBA00023274"/>
    </source>
</evidence>